<dbReference type="AlphaFoldDB" id="A0A2T5C630"/>
<protein>
    <recommendedName>
        <fullName evidence="4">Secreted protein (Por secretion system target)</fullName>
    </recommendedName>
</protein>
<dbReference type="EMBL" id="QAAD01000001">
    <property type="protein sequence ID" value="PTN10362.1"/>
    <property type="molecule type" value="Genomic_DNA"/>
</dbReference>
<dbReference type="Proteomes" id="UP000243525">
    <property type="component" value="Unassembled WGS sequence"/>
</dbReference>
<evidence type="ECO:0000313" key="2">
    <source>
        <dbReference type="EMBL" id="PTN10362.1"/>
    </source>
</evidence>
<evidence type="ECO:0000256" key="1">
    <source>
        <dbReference type="SAM" id="SignalP"/>
    </source>
</evidence>
<reference evidence="2 3" key="1">
    <citation type="submission" date="2018-04" db="EMBL/GenBank/DDBJ databases">
        <title>Genomic Encyclopedia of Archaeal and Bacterial Type Strains, Phase II (KMG-II): from individual species to whole genera.</title>
        <authorList>
            <person name="Goeker M."/>
        </authorList>
    </citation>
    <scope>NUCLEOTIDE SEQUENCE [LARGE SCALE GENOMIC DNA]</scope>
    <source>
        <strain evidence="2 3">DSM 28823</strain>
    </source>
</reference>
<accession>A0A2T5C630</accession>
<comment type="caution">
    <text evidence="2">The sequence shown here is derived from an EMBL/GenBank/DDBJ whole genome shotgun (WGS) entry which is preliminary data.</text>
</comment>
<feature type="chain" id="PRO_5015506377" description="Secreted protein (Por secretion system target)" evidence="1">
    <location>
        <begin position="20"/>
        <end position="192"/>
    </location>
</feature>
<evidence type="ECO:0000313" key="3">
    <source>
        <dbReference type="Proteomes" id="UP000243525"/>
    </source>
</evidence>
<dbReference type="OrthoDB" id="1120850at2"/>
<keyword evidence="1" id="KW-0732">Signal</keyword>
<feature type="signal peptide" evidence="1">
    <location>
        <begin position="1"/>
        <end position="19"/>
    </location>
</feature>
<sequence length="192" mass="21356">MKTIIAVIALVASANIAFATGNLRVDILPLSSERAVVAVSSQTESQYEISIENAYGEVIYYKETEGNVTDYRKVYDFSKLEQGEYKVIATIDGATSQRLFTVGSNEIAVGKLKYVADPVFTFKDDVLRVAYLNYPGEQVDLKIYDGNQLIYSKAINSEFAVNEGLNLSKLRSGNYQVVLASENEVFDYTVRK</sequence>
<evidence type="ECO:0008006" key="4">
    <source>
        <dbReference type="Google" id="ProtNLM"/>
    </source>
</evidence>
<proteinExistence type="predicted"/>
<keyword evidence="3" id="KW-1185">Reference proteome</keyword>
<organism evidence="2 3">
    <name type="scientific">Mangrovibacterium marinum</name>
    <dbReference type="NCBI Taxonomy" id="1639118"/>
    <lineage>
        <taxon>Bacteria</taxon>
        <taxon>Pseudomonadati</taxon>
        <taxon>Bacteroidota</taxon>
        <taxon>Bacteroidia</taxon>
        <taxon>Marinilabiliales</taxon>
        <taxon>Prolixibacteraceae</taxon>
        <taxon>Mangrovibacterium</taxon>
    </lineage>
</organism>
<dbReference type="RefSeq" id="WP_146161392.1">
    <property type="nucleotide sequence ID" value="NZ_OY782574.1"/>
</dbReference>
<gene>
    <name evidence="2" type="ORF">C8N47_10110</name>
</gene>
<name>A0A2T5C630_9BACT</name>